<dbReference type="eggNOG" id="COG2310">
    <property type="taxonomic scope" value="Bacteria"/>
</dbReference>
<dbReference type="OrthoDB" id="4123258at2"/>
<dbReference type="InterPro" id="IPR003325">
    <property type="entry name" value="TerD"/>
</dbReference>
<evidence type="ECO:0000256" key="1">
    <source>
        <dbReference type="ARBA" id="ARBA00022686"/>
    </source>
</evidence>
<dbReference type="EMBL" id="AAWS01000010">
    <property type="protein sequence ID" value="EAY29484.1"/>
    <property type="molecule type" value="Genomic_DNA"/>
</dbReference>
<evidence type="ECO:0000259" key="2">
    <source>
        <dbReference type="Pfam" id="PF02342"/>
    </source>
</evidence>
<name>A1ZIU8_MICM2</name>
<dbReference type="PANTHER" id="PTHR32097:SF17">
    <property type="entry name" value="CAMP-BINDING PROTEIN 1-RELATED"/>
    <property type="match status" value="1"/>
</dbReference>
<dbReference type="AlphaFoldDB" id="A1ZIU8"/>
<dbReference type="Gene3D" id="2.60.60.30">
    <property type="entry name" value="sav2460 like domains"/>
    <property type="match status" value="1"/>
</dbReference>
<proteinExistence type="predicted"/>
<dbReference type="PANTHER" id="PTHR32097">
    <property type="entry name" value="CAMP-BINDING PROTEIN 1-RELATED"/>
    <property type="match status" value="1"/>
</dbReference>
<protein>
    <submittedName>
        <fullName evidence="3">Stress protein</fullName>
    </submittedName>
</protein>
<gene>
    <name evidence="3" type="ORF">M23134_00368</name>
</gene>
<comment type="caution">
    <text evidence="3">The sequence shown here is derived from an EMBL/GenBank/DDBJ whole genome shotgun (WGS) entry which is preliminary data.</text>
</comment>
<reference evidence="3 4" key="1">
    <citation type="submission" date="2007-01" db="EMBL/GenBank/DDBJ databases">
        <authorList>
            <person name="Haygood M."/>
            <person name="Podell S."/>
            <person name="Anderson C."/>
            <person name="Hopkinson B."/>
            <person name="Roe K."/>
            <person name="Barbeau K."/>
            <person name="Gaasterland T."/>
            <person name="Ferriera S."/>
            <person name="Johnson J."/>
            <person name="Kravitz S."/>
            <person name="Beeson K."/>
            <person name="Sutton G."/>
            <person name="Rogers Y.-H."/>
            <person name="Friedman R."/>
            <person name="Frazier M."/>
            <person name="Venter J.C."/>
        </authorList>
    </citation>
    <scope>NUCLEOTIDE SEQUENCE [LARGE SCALE GENOMIC DNA]</scope>
    <source>
        <strain evidence="3 4">ATCC 23134</strain>
    </source>
</reference>
<feature type="domain" description="TerD" evidence="2">
    <location>
        <begin position="1"/>
        <end position="185"/>
    </location>
</feature>
<dbReference type="CDD" id="cd06974">
    <property type="entry name" value="TerD_like"/>
    <property type="match status" value="1"/>
</dbReference>
<dbReference type="Pfam" id="PF02342">
    <property type="entry name" value="TerD"/>
    <property type="match status" value="1"/>
</dbReference>
<evidence type="ECO:0000313" key="3">
    <source>
        <dbReference type="EMBL" id="EAY29484.1"/>
    </source>
</evidence>
<sequence length="186" mass="20480">MAISLKKGGTFNLSKKEPGLEKIMIGLGWEVKPGNSVDLDASVFMLGSNGKLISEEYFVFYNNLKSPDGSLQHTGDNRSGKGDDDDEMILANMPLINADVTEILITVSIHEADARRHNFGLLDEAYIRIVDVSTQREILRYDLDAEFTNNTDVEFGKLHRASGEWSFIASGIGSNQGLQGYVDAYA</sequence>
<evidence type="ECO:0000313" key="4">
    <source>
        <dbReference type="Proteomes" id="UP000004095"/>
    </source>
</evidence>
<dbReference type="InterPro" id="IPR051324">
    <property type="entry name" value="Stress/Tellurium_Resist"/>
</dbReference>
<keyword evidence="1" id="KW-0778">Tellurium resistance</keyword>
<dbReference type="RefSeq" id="WP_002695834.1">
    <property type="nucleotide sequence ID" value="NZ_AAWS01000010.1"/>
</dbReference>
<dbReference type="Proteomes" id="UP000004095">
    <property type="component" value="Unassembled WGS sequence"/>
</dbReference>
<dbReference type="GO" id="GO:0046690">
    <property type="term" value="P:response to tellurium ion"/>
    <property type="evidence" value="ECO:0007669"/>
    <property type="project" value="UniProtKB-KW"/>
</dbReference>
<keyword evidence="4" id="KW-1185">Reference proteome</keyword>
<organism evidence="3 4">
    <name type="scientific">Microscilla marina ATCC 23134</name>
    <dbReference type="NCBI Taxonomy" id="313606"/>
    <lineage>
        <taxon>Bacteria</taxon>
        <taxon>Pseudomonadati</taxon>
        <taxon>Bacteroidota</taxon>
        <taxon>Cytophagia</taxon>
        <taxon>Cytophagales</taxon>
        <taxon>Microscillaceae</taxon>
        <taxon>Microscilla</taxon>
    </lineage>
</organism>
<accession>A1ZIU8</accession>